<keyword evidence="2" id="KW-1133">Transmembrane helix</keyword>
<protein>
    <submittedName>
        <fullName evidence="3">Uncharacterized protein</fullName>
    </submittedName>
</protein>
<evidence type="ECO:0000313" key="4">
    <source>
        <dbReference type="Proteomes" id="UP000826661"/>
    </source>
</evidence>
<feature type="compositionally biased region" description="Basic and acidic residues" evidence="1">
    <location>
        <begin position="114"/>
        <end position="123"/>
    </location>
</feature>
<reference evidence="3 4" key="1">
    <citation type="journal article" date="2021" name="BMC Genomics">
        <title>Telomere-to-telomere genome assembly of asparaginase-producing Trichoderma simmonsii.</title>
        <authorList>
            <person name="Chung D."/>
            <person name="Kwon Y.M."/>
            <person name="Yang Y."/>
        </authorList>
    </citation>
    <scope>NUCLEOTIDE SEQUENCE [LARGE SCALE GENOMIC DNA]</scope>
    <source>
        <strain evidence="3 4">GH-Sj1</strain>
    </source>
</reference>
<name>A0A8G0L7K7_9HYPO</name>
<keyword evidence="2" id="KW-0812">Transmembrane</keyword>
<proteinExistence type="predicted"/>
<keyword evidence="4" id="KW-1185">Reference proteome</keyword>
<evidence type="ECO:0000256" key="2">
    <source>
        <dbReference type="SAM" id="Phobius"/>
    </source>
</evidence>
<evidence type="ECO:0000256" key="1">
    <source>
        <dbReference type="SAM" id="MobiDB-lite"/>
    </source>
</evidence>
<feature type="compositionally biased region" description="Basic residues" evidence="1">
    <location>
        <begin position="170"/>
        <end position="179"/>
    </location>
</feature>
<keyword evidence="2" id="KW-0472">Membrane</keyword>
<gene>
    <name evidence="3" type="ORF">H0G86_001973</name>
</gene>
<feature type="transmembrane region" description="Helical" evidence="2">
    <location>
        <begin position="43"/>
        <end position="69"/>
    </location>
</feature>
<accession>A0A8G0L7K7</accession>
<dbReference type="AlphaFoldDB" id="A0A8G0L7K7"/>
<sequence>MHTQKGGPNKPEATDLCTLDHNSCQHFIIISIMSDINPNTKKFYIAIACSIIGLFLLLIVPCVVAMCVVRYREKRQERRDALARELEEGQGDDAAAPVPEHPILGYRVDEIGEASVRKPEPTKGKGIASPQARPIGRFQEDLPEASEQQLQTKQDDALAESQGSQDTIVPKKKRFDLDE</sequence>
<organism evidence="3 4">
    <name type="scientific">Trichoderma simmonsii</name>
    <dbReference type="NCBI Taxonomy" id="1491479"/>
    <lineage>
        <taxon>Eukaryota</taxon>
        <taxon>Fungi</taxon>
        <taxon>Dikarya</taxon>
        <taxon>Ascomycota</taxon>
        <taxon>Pezizomycotina</taxon>
        <taxon>Sordariomycetes</taxon>
        <taxon>Hypocreomycetidae</taxon>
        <taxon>Hypocreales</taxon>
        <taxon>Hypocreaceae</taxon>
        <taxon>Trichoderma</taxon>
    </lineage>
</organism>
<dbReference type="EMBL" id="CP075864">
    <property type="protein sequence ID" value="QYS94645.1"/>
    <property type="molecule type" value="Genomic_DNA"/>
</dbReference>
<evidence type="ECO:0000313" key="3">
    <source>
        <dbReference type="EMBL" id="QYS94645.1"/>
    </source>
</evidence>
<dbReference type="Proteomes" id="UP000826661">
    <property type="component" value="Chromosome I"/>
</dbReference>
<feature type="region of interest" description="Disordered" evidence="1">
    <location>
        <begin position="114"/>
        <end position="179"/>
    </location>
</feature>